<dbReference type="Proteomes" id="UP000076502">
    <property type="component" value="Unassembled WGS sequence"/>
</dbReference>
<feature type="transmembrane region" description="Helical" evidence="2">
    <location>
        <begin position="654"/>
        <end position="673"/>
    </location>
</feature>
<feature type="transmembrane region" description="Helical" evidence="2">
    <location>
        <begin position="625"/>
        <end position="648"/>
    </location>
</feature>
<reference evidence="3 4" key="1">
    <citation type="submission" date="2015-07" db="EMBL/GenBank/DDBJ databases">
        <title>The genome of Dufourea novaeangliae.</title>
        <authorList>
            <person name="Pan H."/>
            <person name="Kapheim K."/>
        </authorList>
    </citation>
    <scope>NUCLEOTIDE SEQUENCE [LARGE SCALE GENOMIC DNA]</scope>
    <source>
        <strain evidence="3">0120121106</strain>
        <tissue evidence="3">Whole body</tissue>
    </source>
</reference>
<feature type="transmembrane region" description="Helical" evidence="2">
    <location>
        <begin position="566"/>
        <end position="585"/>
    </location>
</feature>
<feature type="compositionally biased region" description="Pro residues" evidence="1">
    <location>
        <begin position="694"/>
        <end position="706"/>
    </location>
</feature>
<keyword evidence="4" id="KW-1185">Reference proteome</keyword>
<dbReference type="PANTHER" id="PTHR11360:SF93">
    <property type="entry name" value="MONOCARBOXYLATE TRANSPORTER 7-LIKE PROTEIN"/>
    <property type="match status" value="1"/>
</dbReference>
<evidence type="ECO:0000313" key="3">
    <source>
        <dbReference type="EMBL" id="KZC11886.1"/>
    </source>
</evidence>
<organism evidence="3 4">
    <name type="scientific">Dufourea novaeangliae</name>
    <name type="common">Sweat bee</name>
    <dbReference type="NCBI Taxonomy" id="178035"/>
    <lineage>
        <taxon>Eukaryota</taxon>
        <taxon>Metazoa</taxon>
        <taxon>Ecdysozoa</taxon>
        <taxon>Arthropoda</taxon>
        <taxon>Hexapoda</taxon>
        <taxon>Insecta</taxon>
        <taxon>Pterygota</taxon>
        <taxon>Neoptera</taxon>
        <taxon>Endopterygota</taxon>
        <taxon>Hymenoptera</taxon>
        <taxon>Apocrita</taxon>
        <taxon>Aculeata</taxon>
        <taxon>Apoidea</taxon>
        <taxon>Anthophila</taxon>
        <taxon>Halictidae</taxon>
        <taxon>Rophitinae</taxon>
        <taxon>Dufourea</taxon>
    </lineage>
</organism>
<feature type="transmembrane region" description="Helical" evidence="2">
    <location>
        <begin position="373"/>
        <end position="393"/>
    </location>
</feature>
<protein>
    <submittedName>
        <fullName evidence="3">Monocarboxylate transporter 14</fullName>
    </submittedName>
</protein>
<evidence type="ECO:0000256" key="1">
    <source>
        <dbReference type="SAM" id="MobiDB-lite"/>
    </source>
</evidence>
<feature type="transmembrane region" description="Helical" evidence="2">
    <location>
        <begin position="591"/>
        <end position="613"/>
    </location>
</feature>
<dbReference type="STRING" id="178035.A0A154PJ23"/>
<name>A0A154PJ23_DUFNO</name>
<dbReference type="SUPFAM" id="SSF103473">
    <property type="entry name" value="MFS general substrate transporter"/>
    <property type="match status" value="1"/>
</dbReference>
<dbReference type="EMBL" id="KQ434936">
    <property type="protein sequence ID" value="KZC11886.1"/>
    <property type="molecule type" value="Genomic_DNA"/>
</dbReference>
<feature type="transmembrane region" description="Helical" evidence="2">
    <location>
        <begin position="473"/>
        <end position="497"/>
    </location>
</feature>
<feature type="transmembrane region" description="Helical" evidence="2">
    <location>
        <begin position="341"/>
        <end position="366"/>
    </location>
</feature>
<accession>A0A154PJ23</accession>
<feature type="transmembrane region" description="Helical" evidence="2">
    <location>
        <begin position="315"/>
        <end position="335"/>
    </location>
</feature>
<keyword evidence="2" id="KW-1133">Transmembrane helix</keyword>
<sequence>MLIDDRGSGMGWTSASVRGGWSTPGGCRNSAMSFGGSVPSLHPTGSIRSLRSQHSMQGMPDTPRRCMHCHPVHVPSTPNNYIHHPMQYYTPSHCREPRSNVYIPHRGSSYHGDIDDAGMRTHFYPDGGWGWLVCAAGFLALLLTTGMQLAFGLLHVHAARHFGEEHLMDLVNQTDSQDKQRLRIHGDLCSPRKQQNLSSELLTPVAHGESLWRNIVRGNASPGSIVICLTLGTRCAGWQGQYITSWLRKEAEAFGDFRFGDAESLDDAPNGTLVYVPRSNYRINVLAWAGALSAAVSRGSAPLVVCACRRGNTRLTAVIGGLVLALASLVTSFAVELHQVLLSYGLVLGTGAGLVRETAGVVLGHYFRKRREFVEMVVQSGAGVGIVLFSVFYREAVGKLGWKRGMQSVTGALSLAFFLGLIYKSASIYHPQRRAMLHLKNQRGKVKEKRTKVPPKQPWVDLSPLGSRPVRMLMLAAGAAGFGLYTPAFYIVSTFMIQGLLFERPKSNSVDHLTAGGAVHGHEDGLEASAVVLLQTCLGLAAALGCAAWGVVTARPSAQCLVSRQYLCQAALLGVAVAQVALGSVQGYHGLVLASGLYGASLGGALYSLKMLALERLRARHFARAWALVQAAEALPILLGVPLTGYMNAYIPRVGYYACTLSSLCGAALLFLVGSGQQPSSPILPDSHLSTTAVPPPRTYPPPPRPRLPKSQSLHVPLDIDENLRERDMDRMHTAENYYQPQFYGPPLRPSKSVPEGLSHQNSYRNRPRRHRDVTVIEQITTSV</sequence>
<feature type="region of interest" description="Disordered" evidence="1">
    <location>
        <begin position="682"/>
        <end position="712"/>
    </location>
</feature>
<keyword evidence="2" id="KW-0472">Membrane</keyword>
<dbReference type="OrthoDB" id="6499973at2759"/>
<dbReference type="Gene3D" id="1.20.1250.20">
    <property type="entry name" value="MFS general substrate transporter like domains"/>
    <property type="match status" value="2"/>
</dbReference>
<dbReference type="InterPro" id="IPR050327">
    <property type="entry name" value="Proton-linked_MCT"/>
</dbReference>
<dbReference type="InterPro" id="IPR036259">
    <property type="entry name" value="MFS_trans_sf"/>
</dbReference>
<feature type="transmembrane region" description="Helical" evidence="2">
    <location>
        <begin position="405"/>
        <end position="423"/>
    </location>
</feature>
<evidence type="ECO:0000313" key="4">
    <source>
        <dbReference type="Proteomes" id="UP000076502"/>
    </source>
</evidence>
<feature type="transmembrane region" description="Helical" evidence="2">
    <location>
        <begin position="129"/>
        <end position="154"/>
    </location>
</feature>
<proteinExistence type="predicted"/>
<gene>
    <name evidence="3" type="ORF">WN55_03389</name>
</gene>
<dbReference type="AlphaFoldDB" id="A0A154PJ23"/>
<keyword evidence="2" id="KW-0812">Transmembrane</keyword>
<feature type="transmembrane region" description="Helical" evidence="2">
    <location>
        <begin position="532"/>
        <end position="554"/>
    </location>
</feature>
<evidence type="ECO:0000256" key="2">
    <source>
        <dbReference type="SAM" id="Phobius"/>
    </source>
</evidence>
<dbReference type="PANTHER" id="PTHR11360">
    <property type="entry name" value="MONOCARBOXYLATE TRANSPORTER"/>
    <property type="match status" value="1"/>
</dbReference>